<comment type="subcellular location">
    <subcellularLocation>
        <location evidence="2">Plastid</location>
        <location evidence="2">Chloroplast</location>
    </subcellularLocation>
</comment>
<dbReference type="GO" id="GO:0009507">
    <property type="term" value="C:chloroplast"/>
    <property type="evidence" value="ECO:0007669"/>
    <property type="project" value="UniProtKB-SubCell"/>
</dbReference>
<evidence type="ECO:0000256" key="1">
    <source>
        <dbReference type="ARBA" id="ARBA00004022"/>
    </source>
</evidence>
<keyword evidence="9" id="KW-0148">Chlorophyll</keyword>
<accession>A0A836CLY0</accession>
<feature type="binding site" description="axial binding residue" evidence="9">
    <location>
        <position position="111"/>
    </location>
    <ligand>
        <name>chlorophyll b</name>
        <dbReference type="ChEBI" id="CHEBI:61721"/>
        <label>1</label>
    </ligand>
    <ligandPart>
        <name>Mg</name>
        <dbReference type="ChEBI" id="CHEBI:25107"/>
    </ligandPart>
</feature>
<dbReference type="InterPro" id="IPR001344">
    <property type="entry name" value="Chloro_AB-bd_pln"/>
</dbReference>
<sequence length="179" mass="19492">MRMVELGAGVETGNEPWDPMGFSQMYKVNSLGINPHPQWLQESEIKHGRTAMLAFVGTLVIHAGIHIPGLDYTTDWYNSFPEFAAKNPLGLAQVMAGLTIWEGHYGTEAGLMWTGEGTRNPGELGFDPLNLMKGKSEADVNTMKLKEIKNGRLAMIAMAGFASEHFIPGSVPLLSGQGF</sequence>
<keyword evidence="5" id="KW-0150">Chloroplast</keyword>
<keyword evidence="11" id="KW-1185">Reference proteome</keyword>
<feature type="binding site" evidence="9">
    <location>
        <position position="17"/>
    </location>
    <ligand>
        <name>chlorophyll a</name>
        <dbReference type="ChEBI" id="CHEBI:58416"/>
        <label>1</label>
    </ligand>
</feature>
<reference evidence="10" key="1">
    <citation type="submission" date="2021-02" db="EMBL/GenBank/DDBJ databases">
        <title>First Annotated Genome of the Yellow-green Alga Tribonema minus.</title>
        <authorList>
            <person name="Mahan K.M."/>
        </authorList>
    </citation>
    <scope>NUCLEOTIDE SEQUENCE</scope>
    <source>
        <strain evidence="10">UTEX B ZZ1240</strain>
    </source>
</reference>
<protein>
    <submittedName>
        <fullName evidence="10">Light harvesting complex protein 2</fullName>
    </submittedName>
</protein>
<evidence type="ECO:0000256" key="3">
    <source>
        <dbReference type="ARBA" id="ARBA00005933"/>
    </source>
</evidence>
<dbReference type="AlphaFoldDB" id="A0A836CLY0"/>
<keyword evidence="9" id="KW-0157">Chromophore</keyword>
<comment type="subunit">
    <text evidence="4">The LHC complex of chromophytic algae is composed of fucoxanthin, chlorophyll A and C bound non-covalently by fucoxanthin chlorophyll proteins (FCPs). The ratio of pigments in this LHC is; fucoxanthin: chlorophyll C: chlorophyll A; (0.6-1): (0.1-0.3): (1).</text>
</comment>
<feature type="binding site" evidence="9">
    <location>
        <position position="150"/>
    </location>
    <ligand>
        <name>chlorophyll a</name>
        <dbReference type="ChEBI" id="CHEBI:58416"/>
        <label>3</label>
    </ligand>
</feature>
<dbReference type="GO" id="GO:0009765">
    <property type="term" value="P:photosynthesis, light harvesting"/>
    <property type="evidence" value="ECO:0007669"/>
    <property type="project" value="InterPro"/>
</dbReference>
<gene>
    <name evidence="10" type="ORF">JKP88DRAFT_251551</name>
</gene>
<evidence type="ECO:0000313" key="10">
    <source>
        <dbReference type="EMBL" id="KAG5191425.1"/>
    </source>
</evidence>
<dbReference type="Gene3D" id="1.10.3460.10">
    <property type="entry name" value="Chlorophyll a/b binding protein domain"/>
    <property type="match status" value="1"/>
</dbReference>
<evidence type="ECO:0000256" key="8">
    <source>
        <dbReference type="ARBA" id="ARBA00023243"/>
    </source>
</evidence>
<comment type="caution">
    <text evidence="10">The sequence shown here is derived from an EMBL/GenBank/DDBJ whole genome shotgun (WGS) entry which is preliminary data.</text>
</comment>
<dbReference type="GO" id="GO:0030076">
    <property type="term" value="C:light-harvesting complex"/>
    <property type="evidence" value="ECO:0007669"/>
    <property type="project" value="UniProtKB-KW"/>
</dbReference>
<feature type="binding site" evidence="9">
    <location>
        <position position="23"/>
    </location>
    <ligand>
        <name>chlorophyll a</name>
        <dbReference type="ChEBI" id="CHEBI:58416"/>
        <label>1</label>
    </ligand>
</feature>
<proteinExistence type="inferred from homology"/>
<dbReference type="InterPro" id="IPR022796">
    <property type="entry name" value="Chloroa_b-bind"/>
</dbReference>
<dbReference type="Pfam" id="PF00504">
    <property type="entry name" value="Chloroa_b-bind"/>
    <property type="match status" value="1"/>
</dbReference>
<dbReference type="GO" id="GO:0016168">
    <property type="term" value="F:chlorophyll binding"/>
    <property type="evidence" value="ECO:0007669"/>
    <property type="project" value="UniProtKB-KW"/>
</dbReference>
<keyword evidence="6" id="KW-0602">Photosynthesis</keyword>
<evidence type="ECO:0000256" key="9">
    <source>
        <dbReference type="PIRSR" id="PIRSR601344-1"/>
    </source>
</evidence>
<comment type="similarity">
    <text evidence="3">Belongs to the fucoxanthin chlorophyll protein family.</text>
</comment>
<dbReference type="PANTHER" id="PTHR21649">
    <property type="entry name" value="CHLOROPHYLL A/B BINDING PROTEIN"/>
    <property type="match status" value="1"/>
</dbReference>
<evidence type="ECO:0000256" key="4">
    <source>
        <dbReference type="ARBA" id="ARBA00011623"/>
    </source>
</evidence>
<dbReference type="OrthoDB" id="423598at2759"/>
<evidence type="ECO:0000256" key="2">
    <source>
        <dbReference type="ARBA" id="ARBA00004229"/>
    </source>
</evidence>
<feature type="binding site" evidence="9">
    <location>
        <position position="47"/>
    </location>
    <ligand>
        <name>chlorophyll a</name>
        <dbReference type="ChEBI" id="CHEBI:58416"/>
        <label>1</label>
    </ligand>
</feature>
<organism evidence="10 11">
    <name type="scientific">Tribonema minus</name>
    <dbReference type="NCBI Taxonomy" id="303371"/>
    <lineage>
        <taxon>Eukaryota</taxon>
        <taxon>Sar</taxon>
        <taxon>Stramenopiles</taxon>
        <taxon>Ochrophyta</taxon>
        <taxon>PX clade</taxon>
        <taxon>Xanthophyceae</taxon>
        <taxon>Tribonematales</taxon>
        <taxon>Tribonemataceae</taxon>
        <taxon>Tribonema</taxon>
    </lineage>
</organism>
<feature type="binding site" evidence="9">
    <location>
        <position position="147"/>
    </location>
    <ligand>
        <name>chlorophyll a</name>
        <dbReference type="ChEBI" id="CHEBI:58416"/>
        <label>1</label>
    </ligand>
</feature>
<keyword evidence="7" id="KW-0934">Plastid</keyword>
<dbReference type="EMBL" id="JAFCMP010000020">
    <property type="protein sequence ID" value="KAG5191425.1"/>
    <property type="molecule type" value="Genomic_DNA"/>
</dbReference>
<comment type="function">
    <text evidence="1">The light-harvesting complex (LHC) functions as a light receptor, it captures and delivers excitation energy to photosystems with which it is closely associated. Energy is transferred from the carotenoid and chlorophyll C (or B) to chlorophyll A and the photosynthetic reaction centers where it is used to synthesize ATP and reducing power.</text>
</comment>
<feature type="binding site" evidence="9">
    <location>
        <position position="146"/>
    </location>
    <ligand>
        <name>chlorophyll a</name>
        <dbReference type="ChEBI" id="CHEBI:58416"/>
        <label>1</label>
    </ligand>
</feature>
<feature type="binding site" description="axial binding residue" evidence="9">
    <location>
        <position position="49"/>
    </location>
    <ligand>
        <name>chlorophyll b</name>
        <dbReference type="ChEBI" id="CHEBI:61721"/>
        <label>1</label>
    </ligand>
    <ligandPart>
        <name>Mg</name>
        <dbReference type="ChEBI" id="CHEBI:25107"/>
    </ligandPart>
</feature>
<evidence type="ECO:0000256" key="5">
    <source>
        <dbReference type="ARBA" id="ARBA00022528"/>
    </source>
</evidence>
<feature type="binding site" evidence="9">
    <location>
        <position position="152"/>
    </location>
    <ligand>
        <name>chlorophyll a</name>
        <dbReference type="ChEBI" id="CHEBI:58416"/>
        <label>1</label>
    </ligand>
</feature>
<evidence type="ECO:0000256" key="7">
    <source>
        <dbReference type="ARBA" id="ARBA00022640"/>
    </source>
</evidence>
<name>A0A836CLY0_9STRA</name>
<keyword evidence="8" id="KW-0437">Light-harvesting polypeptide</keyword>
<evidence type="ECO:0000313" key="11">
    <source>
        <dbReference type="Proteomes" id="UP000664859"/>
    </source>
</evidence>
<evidence type="ECO:0000256" key="6">
    <source>
        <dbReference type="ARBA" id="ARBA00022531"/>
    </source>
</evidence>
<dbReference type="Proteomes" id="UP000664859">
    <property type="component" value="Unassembled WGS sequence"/>
</dbReference>
<dbReference type="GO" id="GO:0016020">
    <property type="term" value="C:membrane"/>
    <property type="evidence" value="ECO:0007669"/>
    <property type="project" value="InterPro"/>
</dbReference>
<dbReference type="SUPFAM" id="SSF103511">
    <property type="entry name" value="Chlorophyll a-b binding protein"/>
    <property type="match status" value="1"/>
</dbReference>
<feature type="binding site" evidence="9">
    <location>
        <position position="44"/>
    </location>
    <ligand>
        <name>chlorophyll a</name>
        <dbReference type="ChEBI" id="CHEBI:58416"/>
        <label>1</label>
    </ligand>
</feature>